<keyword evidence="3" id="KW-1133">Transmembrane helix</keyword>
<comment type="similarity">
    <text evidence="1">Belongs to the SCO1/2 family.</text>
</comment>
<reference evidence="6" key="1">
    <citation type="journal article" date="2019" name="Int. J. Syst. Evol. Microbiol.">
        <title>The Global Catalogue of Microorganisms (GCM) 10K type strain sequencing project: providing services to taxonomists for standard genome sequencing and annotation.</title>
        <authorList>
            <consortium name="The Broad Institute Genomics Platform"/>
            <consortium name="The Broad Institute Genome Sequencing Center for Infectious Disease"/>
            <person name="Wu L."/>
            <person name="Ma J."/>
        </authorList>
    </citation>
    <scope>NUCLEOTIDE SEQUENCE [LARGE SCALE GENOMIC DNA]</scope>
    <source>
        <strain evidence="6">WYCCWR 12678</strain>
    </source>
</reference>
<accession>A0ABV9Q6R4</accession>
<keyword evidence="3" id="KW-0812">Transmembrane</keyword>
<dbReference type="Proteomes" id="UP001596002">
    <property type="component" value="Unassembled WGS sequence"/>
</dbReference>
<dbReference type="RefSeq" id="WP_380028298.1">
    <property type="nucleotide sequence ID" value="NZ_JBHSHC010000139.1"/>
</dbReference>
<proteinExistence type="inferred from homology"/>
<dbReference type="EMBL" id="JBHSHC010000139">
    <property type="protein sequence ID" value="MFC4769593.1"/>
    <property type="molecule type" value="Genomic_DNA"/>
</dbReference>
<keyword evidence="6" id="KW-1185">Reference proteome</keyword>
<evidence type="ECO:0000256" key="3">
    <source>
        <dbReference type="SAM" id="Phobius"/>
    </source>
</evidence>
<dbReference type="Pfam" id="PF02630">
    <property type="entry name" value="SCO1-SenC"/>
    <property type="match status" value="1"/>
</dbReference>
<feature type="domain" description="Thioredoxin" evidence="4">
    <location>
        <begin position="36"/>
        <end position="204"/>
    </location>
</feature>
<evidence type="ECO:0000256" key="1">
    <source>
        <dbReference type="ARBA" id="ARBA00010996"/>
    </source>
</evidence>
<protein>
    <submittedName>
        <fullName evidence="5">SCO family protein</fullName>
    </submittedName>
</protein>
<name>A0ABV9Q6R4_9BACL</name>
<comment type="caution">
    <text evidence="5">The sequence shown here is derived from an EMBL/GenBank/DDBJ whole genome shotgun (WGS) entry which is preliminary data.</text>
</comment>
<evidence type="ECO:0000313" key="6">
    <source>
        <dbReference type="Proteomes" id="UP001596002"/>
    </source>
</evidence>
<evidence type="ECO:0000259" key="4">
    <source>
        <dbReference type="PROSITE" id="PS51352"/>
    </source>
</evidence>
<keyword evidence="2" id="KW-0186">Copper</keyword>
<dbReference type="InterPro" id="IPR013766">
    <property type="entry name" value="Thioredoxin_domain"/>
</dbReference>
<evidence type="ECO:0000313" key="5">
    <source>
        <dbReference type="EMBL" id="MFC4769593.1"/>
    </source>
</evidence>
<sequence>MNQYLRKHWFNFVAAALIITVIAGIGYWLWWGATRLPFVSRAPEFTLTNVEGKPVHFSELNGKIRLVNFFYANCPDVCPLTTSYMANVQENLKRKGIFGKDAVFVSISFDEKRDTPLVIEAYANAHGADRSGWMFLRGNNEATKEIADKFGVTVEANEESALHKNKVLLVDRDNNIRRVYNVGLNNESKHIVAEITKDIARLSSDE</sequence>
<dbReference type="InterPro" id="IPR003782">
    <property type="entry name" value="SCO1/SenC"/>
</dbReference>
<dbReference type="InterPro" id="IPR036249">
    <property type="entry name" value="Thioredoxin-like_sf"/>
</dbReference>
<gene>
    <name evidence="5" type="ORF">ACFO8Q_19875</name>
</gene>
<dbReference type="SUPFAM" id="SSF52833">
    <property type="entry name" value="Thioredoxin-like"/>
    <property type="match status" value="1"/>
</dbReference>
<organism evidence="5 6">
    <name type="scientific">Effusibacillus consociatus</name>
    <dbReference type="NCBI Taxonomy" id="1117041"/>
    <lineage>
        <taxon>Bacteria</taxon>
        <taxon>Bacillati</taxon>
        <taxon>Bacillota</taxon>
        <taxon>Bacilli</taxon>
        <taxon>Bacillales</taxon>
        <taxon>Alicyclobacillaceae</taxon>
        <taxon>Effusibacillus</taxon>
    </lineage>
</organism>
<dbReference type="PROSITE" id="PS51352">
    <property type="entry name" value="THIOREDOXIN_2"/>
    <property type="match status" value="1"/>
</dbReference>
<feature type="transmembrane region" description="Helical" evidence="3">
    <location>
        <begin position="12"/>
        <end position="31"/>
    </location>
</feature>
<dbReference type="PANTHER" id="PTHR12151:SF25">
    <property type="entry name" value="LINALOOL DEHYDRATASE_ISOMERASE DOMAIN-CONTAINING PROTEIN"/>
    <property type="match status" value="1"/>
</dbReference>
<dbReference type="Gene3D" id="3.40.30.10">
    <property type="entry name" value="Glutaredoxin"/>
    <property type="match status" value="1"/>
</dbReference>
<dbReference type="CDD" id="cd02968">
    <property type="entry name" value="SCO"/>
    <property type="match status" value="1"/>
</dbReference>
<keyword evidence="3" id="KW-0472">Membrane</keyword>
<dbReference type="PANTHER" id="PTHR12151">
    <property type="entry name" value="ELECTRON TRANSPORT PROTIN SCO1/SENC FAMILY MEMBER"/>
    <property type="match status" value="1"/>
</dbReference>
<evidence type="ECO:0000256" key="2">
    <source>
        <dbReference type="ARBA" id="ARBA00023008"/>
    </source>
</evidence>